<proteinExistence type="predicted"/>
<accession>A0ACC0UN43</accession>
<protein>
    <submittedName>
        <fullName evidence="1">Uncharacterized protein</fullName>
    </submittedName>
</protein>
<comment type="caution">
    <text evidence="1">The sequence shown here is derived from an EMBL/GenBank/DDBJ whole genome shotgun (WGS) entry which is preliminary data.</text>
</comment>
<sequence>MCLVRWRGKKGRRGRDPPPPSAPLRSPLRFIFLGVLRGCFFCVLWKPHARRISANLTGCATSYALSYSVPACLEARLLTSIHPTSPITGAPDVVQHCYCSLDVMEWCCHPIYLPPPVVPFCARLRYKAISSILDKGLPILASALPTDATDKGHPSRSGRLINN</sequence>
<keyword evidence="2" id="KW-1185">Reference proteome</keyword>
<gene>
    <name evidence="1" type="ORF">F5148DRAFT_467729</name>
</gene>
<organism evidence="1 2">
    <name type="scientific">Russula earlei</name>
    <dbReference type="NCBI Taxonomy" id="71964"/>
    <lineage>
        <taxon>Eukaryota</taxon>
        <taxon>Fungi</taxon>
        <taxon>Dikarya</taxon>
        <taxon>Basidiomycota</taxon>
        <taxon>Agaricomycotina</taxon>
        <taxon>Agaricomycetes</taxon>
        <taxon>Russulales</taxon>
        <taxon>Russulaceae</taxon>
        <taxon>Russula</taxon>
    </lineage>
</organism>
<evidence type="ECO:0000313" key="2">
    <source>
        <dbReference type="Proteomes" id="UP001207468"/>
    </source>
</evidence>
<evidence type="ECO:0000313" key="1">
    <source>
        <dbReference type="EMBL" id="KAI9513101.1"/>
    </source>
</evidence>
<dbReference type="EMBL" id="JAGFNK010000003">
    <property type="protein sequence ID" value="KAI9513101.1"/>
    <property type="molecule type" value="Genomic_DNA"/>
</dbReference>
<name>A0ACC0UN43_9AGAM</name>
<reference evidence="1" key="1">
    <citation type="submission" date="2021-03" db="EMBL/GenBank/DDBJ databases">
        <title>Evolutionary priming and transition to the ectomycorrhizal habit in an iconic lineage of mushroom-forming fungi: is preadaptation a requirement?</title>
        <authorList>
            <consortium name="DOE Joint Genome Institute"/>
            <person name="Looney B.P."/>
            <person name="Miyauchi S."/>
            <person name="Morin E."/>
            <person name="Drula E."/>
            <person name="Courty P.E."/>
            <person name="Chicoki N."/>
            <person name="Fauchery L."/>
            <person name="Kohler A."/>
            <person name="Kuo A."/>
            <person name="LaButti K."/>
            <person name="Pangilinan J."/>
            <person name="Lipzen A."/>
            <person name="Riley R."/>
            <person name="Andreopoulos W."/>
            <person name="He G."/>
            <person name="Johnson J."/>
            <person name="Barry K.W."/>
            <person name="Grigoriev I.V."/>
            <person name="Nagy L."/>
            <person name="Hibbett D."/>
            <person name="Henrissat B."/>
            <person name="Matheny P.B."/>
            <person name="Labbe J."/>
            <person name="Martin A.F."/>
        </authorList>
    </citation>
    <scope>NUCLEOTIDE SEQUENCE</scope>
    <source>
        <strain evidence="1">BPL698</strain>
    </source>
</reference>
<dbReference type="Proteomes" id="UP001207468">
    <property type="component" value="Unassembled WGS sequence"/>
</dbReference>